<keyword evidence="2" id="KW-1185">Reference proteome</keyword>
<sequence length="939" mass="93849">MLLMMRLAFLAGVNQTVDEDAAAQNIIGWATAISDNDPEVVQDLAFVITNNSNSGLFSVAPSINATTGALSYTLAANAHGIATITAQLVDTGGTANGGFDTSPSQSFTITANPVNDAPLVTAPGPFAVTGNIAISIPAPGLLTTVSDPADGASAEPFTIKEASLTSTNNGNVTVNTSTGAFTYNPPPGFTGSDSFSYEVCDSGEPGSACTNATVDLNITGTIWFVDNTASSNGDGRLSSPFNSLSAFQTINDGNGNHPATGDNVFLYESSTAYIGPIILLDNQKLIGQDVTTDLVTAAGITLAPNSVAVPVMNSANGTVVRVTNTTASAVAVGLSNSANATIRGLTLGNVLASGTAIGSLGAGFGTLTITDTSINTNGRALNLTSGTLAATFDSITSSASNNNSMSLTSVGGSMTVTGTTSASNSSGNGIALNSTTGNWNFGTVNVSNTGGAGIVVSSGSAIIQMGATTVNTVSRVGIADMTGGSVTFSSLDINNTVNQGVIVLNNASAVTINGGSIQNAGATDFEISGGTGNVTYAGTITDDVGVLVSVNGATAGTKTFSGAITDNNDGDGSGISLTNNTGAAINFTGGLTLSTGANAAFSATGGGTINITGAGNRITTTTSTALNVTNTNIGASGLTFQSINAGTASGSSGVGIYLDNTGISGANAGLTVTGNGTSASGGTIQHKTGADGSTTAGIGIFLKDTKNASFSWMQLNDFDNGGIVGRNVQGFSLQNSVLNGVIGTNSAANGDGPIYFGLSNPSGTNGLQGTGLIRNTKISGGIENNLEFYNQSGSMSLTIEGSNAVSEGSNANSAADDSADCIIEENTTGSGNDGILMEMQGTAAATIVIDRCLFRDNKSQPVQLAAIDNASIVATIDESWVRKFDHGNEGFIGSNGTNGDLTAMINNNHVNNIDGTNIFCRANTRQCLNDCCVTCNHQR</sequence>
<protein>
    <recommendedName>
        <fullName evidence="3">Cadherin domain-containing protein</fullName>
    </recommendedName>
</protein>
<organism evidence="1 2">
    <name type="scientific">Methylocucumis oryzae</name>
    <dbReference type="NCBI Taxonomy" id="1632867"/>
    <lineage>
        <taxon>Bacteria</taxon>
        <taxon>Pseudomonadati</taxon>
        <taxon>Pseudomonadota</taxon>
        <taxon>Gammaproteobacteria</taxon>
        <taxon>Methylococcales</taxon>
        <taxon>Methylococcaceae</taxon>
        <taxon>Methylocucumis</taxon>
    </lineage>
</organism>
<evidence type="ECO:0000313" key="2">
    <source>
        <dbReference type="Proteomes" id="UP000033684"/>
    </source>
</evidence>
<dbReference type="Proteomes" id="UP000033684">
    <property type="component" value="Unassembled WGS sequence"/>
</dbReference>
<accession>A0A0F3IHD4</accession>
<evidence type="ECO:0000313" key="1">
    <source>
        <dbReference type="EMBL" id="KJV06156.1"/>
    </source>
</evidence>
<name>A0A0F3IHD4_9GAMM</name>
<gene>
    <name evidence="1" type="ORF">VZ94_13220</name>
</gene>
<reference evidence="2" key="1">
    <citation type="submission" date="2015-03" db="EMBL/GenBank/DDBJ databases">
        <title>Draft genome sequence of a novel methanotroph (Sn10-6) isolated from flooded ricefield rhizosphere in India.</title>
        <authorList>
            <person name="Pandit P.S."/>
            <person name="Pore S.D."/>
            <person name="Arora P."/>
            <person name="Kapse N.G."/>
            <person name="Dhakephalkar P.K."/>
            <person name="Rahalkar M.C."/>
        </authorList>
    </citation>
    <scope>NUCLEOTIDE SEQUENCE [LARGE SCALE GENOMIC DNA]</scope>
    <source>
        <strain evidence="2">Sn10-6</strain>
    </source>
</reference>
<reference evidence="1 2" key="2">
    <citation type="journal article" date="2016" name="Microb. Ecol.">
        <title>Genome Characteristics of a Novel Type I Methanotroph (Sn10-6) Isolated from a Flooded Indian Rice Field.</title>
        <authorList>
            <person name="Rahalkar M.C."/>
            <person name="Pandit P.S."/>
            <person name="Dhakephalkar P.K."/>
            <person name="Pore S."/>
            <person name="Arora P."/>
            <person name="Kapse N."/>
        </authorList>
    </citation>
    <scope>NUCLEOTIDE SEQUENCE [LARGE SCALE GENOMIC DNA]</scope>
    <source>
        <strain evidence="1 2">Sn10-6</strain>
    </source>
</reference>
<dbReference type="EMBL" id="LAJX01000131">
    <property type="protein sequence ID" value="KJV06156.1"/>
    <property type="molecule type" value="Genomic_DNA"/>
</dbReference>
<dbReference type="PATRIC" id="fig|1632867.3.peg.949"/>
<dbReference type="AlphaFoldDB" id="A0A0F3IHD4"/>
<comment type="caution">
    <text evidence="1">The sequence shown here is derived from an EMBL/GenBank/DDBJ whole genome shotgun (WGS) entry which is preliminary data.</text>
</comment>
<dbReference type="Pfam" id="PF17963">
    <property type="entry name" value="Big_9"/>
    <property type="match status" value="1"/>
</dbReference>
<evidence type="ECO:0008006" key="3">
    <source>
        <dbReference type="Google" id="ProtNLM"/>
    </source>
</evidence>
<proteinExistence type="predicted"/>
<dbReference type="Gene3D" id="2.60.40.3440">
    <property type="match status" value="1"/>
</dbReference>